<dbReference type="PANTHER" id="PTHR21074">
    <property type="entry name" value="IQ AND UBIQUITIN-LIKE DOMAIN-CONTAINING PROTEIN"/>
    <property type="match status" value="1"/>
</dbReference>
<dbReference type="AlphaFoldDB" id="A0AAJ7CDP0"/>
<organism evidence="2 3">
    <name type="scientific">Cephus cinctus</name>
    <name type="common">Wheat stem sawfly</name>
    <dbReference type="NCBI Taxonomy" id="211228"/>
    <lineage>
        <taxon>Eukaryota</taxon>
        <taxon>Metazoa</taxon>
        <taxon>Ecdysozoa</taxon>
        <taxon>Arthropoda</taxon>
        <taxon>Hexapoda</taxon>
        <taxon>Insecta</taxon>
        <taxon>Pterygota</taxon>
        <taxon>Neoptera</taxon>
        <taxon>Endopterygota</taxon>
        <taxon>Hymenoptera</taxon>
        <taxon>Cephoidea</taxon>
        <taxon>Cephidae</taxon>
        <taxon>Cephus</taxon>
    </lineage>
</organism>
<dbReference type="Pfam" id="PF25805">
    <property type="entry name" value="IQUB"/>
    <property type="match status" value="1"/>
</dbReference>
<feature type="domain" description="IQ motif and ubiquitin-like" evidence="1">
    <location>
        <begin position="228"/>
        <end position="348"/>
    </location>
</feature>
<dbReference type="KEGG" id="ccin:107274047"/>
<reference evidence="3" key="1">
    <citation type="submission" date="2025-08" db="UniProtKB">
        <authorList>
            <consortium name="RefSeq"/>
        </authorList>
    </citation>
    <scope>IDENTIFICATION</scope>
</reference>
<dbReference type="PANTHER" id="PTHR21074:SF0">
    <property type="entry name" value="IQ AND UBIQUITIN-LIKE DOMAIN-CONTAINING PROTEIN"/>
    <property type="match status" value="1"/>
</dbReference>
<keyword evidence="2" id="KW-1185">Reference proteome</keyword>
<dbReference type="GO" id="GO:0001669">
    <property type="term" value="C:acrosomal vesicle"/>
    <property type="evidence" value="ECO:0007669"/>
    <property type="project" value="TreeGrafter"/>
</dbReference>
<dbReference type="GO" id="GO:0060271">
    <property type="term" value="P:cilium assembly"/>
    <property type="evidence" value="ECO:0007669"/>
    <property type="project" value="TreeGrafter"/>
</dbReference>
<dbReference type="InterPro" id="IPR037695">
    <property type="entry name" value="IQUB"/>
</dbReference>
<dbReference type="GO" id="GO:0030317">
    <property type="term" value="P:flagellated sperm motility"/>
    <property type="evidence" value="ECO:0007669"/>
    <property type="project" value="TreeGrafter"/>
</dbReference>
<dbReference type="Proteomes" id="UP000694920">
    <property type="component" value="Unplaced"/>
</dbReference>
<proteinExistence type="predicted"/>
<dbReference type="GeneID" id="107274047"/>
<evidence type="ECO:0000259" key="1">
    <source>
        <dbReference type="Pfam" id="PF25805"/>
    </source>
</evidence>
<evidence type="ECO:0000313" key="2">
    <source>
        <dbReference type="Proteomes" id="UP000694920"/>
    </source>
</evidence>
<accession>A0AAJ7CDP0</accession>
<name>A0AAJ7CDP0_CEPCN</name>
<dbReference type="GO" id="GO:0031514">
    <property type="term" value="C:motile cilium"/>
    <property type="evidence" value="ECO:0007669"/>
    <property type="project" value="TreeGrafter"/>
</dbReference>
<dbReference type="RefSeq" id="XP_015608263.1">
    <property type="nucleotide sequence ID" value="XM_015752777.2"/>
</dbReference>
<dbReference type="InterPro" id="IPR057887">
    <property type="entry name" value="IQUB_helical"/>
</dbReference>
<protein>
    <submittedName>
        <fullName evidence="3">IQ and ubiquitin-like domain-containing protein</fullName>
    </submittedName>
</protein>
<sequence>MTMHTEFEDRRIKKPFLGGWRNRINGTEYVNATSQTGPHKKDIENDQQCSHETQTFETRDQVVQPSYDRATQTWRPDCYVPNVSDKYISASPYETFEEMQSRLNIDGCVRTIQKYYRAYRLIKYAKECANTYRQALTGCKILEEELNLLYRRRYQQELFRQCNPRTRADFDILYNLIDNWRSSCSNRIKAQYFNASQRTESGKILEKTIRMLNDVDKHRQRIANAHGEKKLLQFLISNCNSIQWNGYKGKPIEMISMKVQKAREYNAIYESLRNLDVNVEERMETLLLLRNSLKQHNCQPTMELLYLLDQEIMLLSRGNKRFAYGNLRKRVKNAYLYFVSESQTCVCISTEDIRDEELREPLETNRQFCRSCTRLLPYRRFSAQVRTKRVPYCTSCSWLRGSKVPRINYDPYTCLLSRIRADEHRRNCSSSLAFVIRESCIYHLINDIWHGHSVISENADLFALRLIRFYVDEEWSPWNCILLTELEADTHYHIEDLRSTYSEHLMRNIFLAHQVAKSQFHDLIAVERNYRESGRYYMVQDRKDYKAPKTIENYDPVYCVNDSIGFLK</sequence>
<evidence type="ECO:0000313" key="3">
    <source>
        <dbReference type="RefSeq" id="XP_015608263.1"/>
    </source>
</evidence>
<gene>
    <name evidence="3" type="primary">LOC107274047</name>
</gene>